<proteinExistence type="predicted"/>
<organism evidence="4 5">
    <name type="scientific">Stenotrophomonas humi</name>
    <dbReference type="NCBI Taxonomy" id="405444"/>
    <lineage>
        <taxon>Bacteria</taxon>
        <taxon>Pseudomonadati</taxon>
        <taxon>Pseudomonadota</taxon>
        <taxon>Gammaproteobacteria</taxon>
        <taxon>Lysobacterales</taxon>
        <taxon>Lysobacteraceae</taxon>
        <taxon>Stenotrophomonas</taxon>
    </lineage>
</organism>
<dbReference type="OrthoDB" id="7678938at2"/>
<evidence type="ECO:0000313" key="5">
    <source>
        <dbReference type="Proteomes" id="UP000050864"/>
    </source>
</evidence>
<dbReference type="SUPFAM" id="SSF55729">
    <property type="entry name" value="Acyl-CoA N-acyltransferases (Nat)"/>
    <property type="match status" value="1"/>
</dbReference>
<accession>A0A0R0CML2</accession>
<keyword evidence="1 4" id="KW-0808">Transferase</keyword>
<dbReference type="STRING" id="405444.ABB26_01340"/>
<dbReference type="EMBL" id="LDJI01000003">
    <property type="protein sequence ID" value="KRG66307.1"/>
    <property type="molecule type" value="Genomic_DNA"/>
</dbReference>
<dbReference type="PATRIC" id="fig|405444.3.peg.2400"/>
<sequence>MHIVNLHDRPALLPALAAAHVQAFGELLPDWTLPQAEQELRAQQRHAIPCTWLAEDDAGWLGSVSLLHDDHEQIRGWSPWLASLYVQPRGRGKGVGAQLVRHCVAQAAALGVSILYLYCEAPMVDWYLNLGWRVHTRLQLGPLAITVMAMETRQG</sequence>
<evidence type="ECO:0000256" key="2">
    <source>
        <dbReference type="ARBA" id="ARBA00023315"/>
    </source>
</evidence>
<evidence type="ECO:0000259" key="3">
    <source>
        <dbReference type="PROSITE" id="PS51186"/>
    </source>
</evidence>
<dbReference type="RefSeq" id="WP_057631769.1">
    <property type="nucleotide sequence ID" value="NZ_LDJI01000003.1"/>
</dbReference>
<dbReference type="InterPro" id="IPR000182">
    <property type="entry name" value="GNAT_dom"/>
</dbReference>
<evidence type="ECO:0000313" key="4">
    <source>
        <dbReference type="EMBL" id="KRG66307.1"/>
    </source>
</evidence>
<comment type="caution">
    <text evidence="4">The sequence shown here is derived from an EMBL/GenBank/DDBJ whole genome shotgun (WGS) entry which is preliminary data.</text>
</comment>
<dbReference type="InterPro" id="IPR050832">
    <property type="entry name" value="Bact_Acetyltransf"/>
</dbReference>
<dbReference type="GO" id="GO:0016747">
    <property type="term" value="F:acyltransferase activity, transferring groups other than amino-acyl groups"/>
    <property type="evidence" value="ECO:0007669"/>
    <property type="project" value="InterPro"/>
</dbReference>
<keyword evidence="2" id="KW-0012">Acyltransferase</keyword>
<dbReference type="Gene3D" id="3.40.630.30">
    <property type="match status" value="1"/>
</dbReference>
<dbReference type="AlphaFoldDB" id="A0A0R0CML2"/>
<dbReference type="Proteomes" id="UP000050864">
    <property type="component" value="Unassembled WGS sequence"/>
</dbReference>
<dbReference type="InterPro" id="IPR016181">
    <property type="entry name" value="Acyl_CoA_acyltransferase"/>
</dbReference>
<gene>
    <name evidence="4" type="ORF">ABB26_01340</name>
</gene>
<reference evidence="4 5" key="1">
    <citation type="submission" date="2015-05" db="EMBL/GenBank/DDBJ databases">
        <title>Genome sequencing and analysis of members of genus Stenotrophomonas.</title>
        <authorList>
            <person name="Patil P.P."/>
            <person name="Midha S."/>
            <person name="Patil P.B."/>
        </authorList>
    </citation>
    <scope>NUCLEOTIDE SEQUENCE [LARGE SCALE GENOMIC DNA]</scope>
    <source>
        <strain evidence="4 5">DSM 18929</strain>
    </source>
</reference>
<feature type="domain" description="N-acetyltransferase" evidence="3">
    <location>
        <begin position="11"/>
        <end position="153"/>
    </location>
</feature>
<dbReference type="PROSITE" id="PS51186">
    <property type="entry name" value="GNAT"/>
    <property type="match status" value="1"/>
</dbReference>
<dbReference type="Pfam" id="PF00583">
    <property type="entry name" value="Acetyltransf_1"/>
    <property type="match status" value="1"/>
</dbReference>
<keyword evidence="5" id="KW-1185">Reference proteome</keyword>
<protein>
    <submittedName>
        <fullName evidence="4">Acetyltransferase</fullName>
    </submittedName>
</protein>
<dbReference type="CDD" id="cd04301">
    <property type="entry name" value="NAT_SF"/>
    <property type="match status" value="1"/>
</dbReference>
<name>A0A0R0CML2_9GAMM</name>
<evidence type="ECO:0000256" key="1">
    <source>
        <dbReference type="ARBA" id="ARBA00022679"/>
    </source>
</evidence>
<dbReference type="PANTHER" id="PTHR43877">
    <property type="entry name" value="AMINOALKYLPHOSPHONATE N-ACETYLTRANSFERASE-RELATED-RELATED"/>
    <property type="match status" value="1"/>
</dbReference>